<reference evidence="2" key="1">
    <citation type="journal article" date="2020" name="Int. J. Syst. Evol. Microbiol.">
        <title>Alteromonas alba sp. nov., a marine bacterium isolated from the seawater of the West Pacific Ocean.</title>
        <authorList>
            <person name="Sun C."/>
            <person name="Wu Y.-H."/>
            <person name="Xamxidin M."/>
            <person name="Cheng H."/>
            <person name="Xu X.-W."/>
        </authorList>
    </citation>
    <scope>NUCLEOTIDE SEQUENCE [LARGE SCALE GENOMIC DNA]</scope>
    <source>
        <strain evidence="2">190</strain>
    </source>
</reference>
<proteinExistence type="predicted"/>
<dbReference type="RefSeq" id="WP_105934061.1">
    <property type="nucleotide sequence ID" value="NZ_PVNP01000054.1"/>
</dbReference>
<dbReference type="OrthoDB" id="8909920at2"/>
<sequence>MEKPKLIQRFAERFSVDPNKLFDTLKATAFKQRDGSAPTNEQMMALLVVADQYGLNPFTKEIFALPDKQAGIIPVVGVDGWSRIINQHDQFDGMEFKTSENNVSLDGAKECPEWMECIIYRRDRSHPVKITEYLDEVYRPPFEGNGKNGPYRVDGPWQTHTKRMLRHKSMIQCSRIAFGFVGIFDQDEAERIIEGQATYVVEPSVIPPEQVDDRTRGLVYKLIERAEASNAWNSALEYANEHFQGVELTFAKQEIFNAQQQAAKALTQPLAS</sequence>
<organism evidence="1 2">
    <name type="scientific">Alteromonas alba</name>
    <dbReference type="NCBI Taxonomy" id="2079529"/>
    <lineage>
        <taxon>Bacteria</taxon>
        <taxon>Pseudomonadati</taxon>
        <taxon>Pseudomonadota</taxon>
        <taxon>Gammaproteobacteria</taxon>
        <taxon>Alteromonadales</taxon>
        <taxon>Alteromonadaceae</taxon>
        <taxon>Alteromonas/Salinimonas group</taxon>
        <taxon>Alteromonas</taxon>
    </lineage>
</organism>
<evidence type="ECO:0000313" key="1">
    <source>
        <dbReference type="EMBL" id="PRO74208.1"/>
    </source>
</evidence>
<gene>
    <name evidence="1" type="primary">bet</name>
    <name evidence="1" type="ORF">C6Y40_07485</name>
</gene>
<dbReference type="GO" id="GO:0006310">
    <property type="term" value="P:DNA recombination"/>
    <property type="evidence" value="ECO:0007669"/>
    <property type="project" value="InterPro"/>
</dbReference>
<dbReference type="InterPro" id="IPR010183">
    <property type="entry name" value="Phage_lambda_Bet"/>
</dbReference>
<dbReference type="InterPro" id="IPR018330">
    <property type="entry name" value="RecT_fam"/>
</dbReference>
<keyword evidence="2" id="KW-1185">Reference proteome</keyword>
<dbReference type="EMBL" id="PVNP01000054">
    <property type="protein sequence ID" value="PRO74208.1"/>
    <property type="molecule type" value="Genomic_DNA"/>
</dbReference>
<dbReference type="NCBIfam" id="TIGR01913">
    <property type="entry name" value="bet_lambda"/>
    <property type="match status" value="1"/>
</dbReference>
<dbReference type="GO" id="GO:0003677">
    <property type="term" value="F:DNA binding"/>
    <property type="evidence" value="ECO:0007669"/>
    <property type="project" value="InterPro"/>
</dbReference>
<dbReference type="Proteomes" id="UP000238949">
    <property type="component" value="Unassembled WGS sequence"/>
</dbReference>
<name>A0A2S9VCM3_9ALTE</name>
<comment type="caution">
    <text evidence="1">The sequence shown here is derived from an EMBL/GenBank/DDBJ whole genome shotgun (WGS) entry which is preliminary data.</text>
</comment>
<dbReference type="AlphaFoldDB" id="A0A2S9VCM3"/>
<accession>A0A2S9VCM3</accession>
<evidence type="ECO:0000313" key="2">
    <source>
        <dbReference type="Proteomes" id="UP000238949"/>
    </source>
</evidence>
<protein>
    <submittedName>
        <fullName evidence="1">Phage recombination protein Bet</fullName>
    </submittedName>
</protein>
<dbReference type="Pfam" id="PF03837">
    <property type="entry name" value="RecT"/>
    <property type="match status" value="1"/>
</dbReference>